<sequence>MGSCSNLRRGLEEDLSWASGEDEVLALRAGRGSEQLLKFLEDLDLHVWEEMDPKILQRKSTREFLQNARSSNFGESKLDVRPNSARPNSDRPTSERSSNSGEIGRSSKIHSGRAFGFERTSVFVRQVSNMRRSSKSYSELISVRP</sequence>
<name>A0A0L9U8R9_PHAAN</name>
<reference evidence="3" key="1">
    <citation type="journal article" date="2015" name="Proc. Natl. Acad. Sci. U.S.A.">
        <title>Genome sequencing of adzuki bean (Vigna angularis) provides insight into high starch and low fat accumulation and domestication.</title>
        <authorList>
            <person name="Yang K."/>
            <person name="Tian Z."/>
            <person name="Chen C."/>
            <person name="Luo L."/>
            <person name="Zhao B."/>
            <person name="Wang Z."/>
            <person name="Yu L."/>
            <person name="Li Y."/>
            <person name="Sun Y."/>
            <person name="Li W."/>
            <person name="Chen Y."/>
            <person name="Li Y."/>
            <person name="Zhang Y."/>
            <person name="Ai D."/>
            <person name="Zhao J."/>
            <person name="Shang C."/>
            <person name="Ma Y."/>
            <person name="Wu B."/>
            <person name="Wang M."/>
            <person name="Gao L."/>
            <person name="Sun D."/>
            <person name="Zhang P."/>
            <person name="Guo F."/>
            <person name="Wang W."/>
            <person name="Li Y."/>
            <person name="Wang J."/>
            <person name="Varshney R.K."/>
            <person name="Wang J."/>
            <person name="Ling H.Q."/>
            <person name="Wan P."/>
        </authorList>
    </citation>
    <scope>NUCLEOTIDE SEQUENCE</scope>
    <source>
        <strain evidence="3">cv. Jingnong 6</strain>
    </source>
</reference>
<evidence type="ECO:0000313" key="2">
    <source>
        <dbReference type="EMBL" id="KOM39017.1"/>
    </source>
</evidence>
<proteinExistence type="predicted"/>
<dbReference type="Gramene" id="KOM39017">
    <property type="protein sequence ID" value="KOM39017"/>
    <property type="gene ID" value="LR48_Vigan03g239900"/>
</dbReference>
<dbReference type="EMBL" id="CM003373">
    <property type="protein sequence ID" value="KOM39017.1"/>
    <property type="molecule type" value="Genomic_DNA"/>
</dbReference>
<dbReference type="Proteomes" id="UP000053144">
    <property type="component" value="Chromosome 3"/>
</dbReference>
<protein>
    <submittedName>
        <fullName evidence="2">Uncharacterized protein</fullName>
    </submittedName>
</protein>
<dbReference type="AlphaFoldDB" id="A0A0L9U8R9"/>
<evidence type="ECO:0000256" key="1">
    <source>
        <dbReference type="SAM" id="MobiDB-lite"/>
    </source>
</evidence>
<accession>A0A0L9U8R9</accession>
<gene>
    <name evidence="2" type="ORF">LR48_Vigan03g239900</name>
</gene>
<feature type="region of interest" description="Disordered" evidence="1">
    <location>
        <begin position="67"/>
        <end position="111"/>
    </location>
</feature>
<evidence type="ECO:0000313" key="3">
    <source>
        <dbReference type="Proteomes" id="UP000053144"/>
    </source>
</evidence>
<organism evidence="2 3">
    <name type="scientific">Phaseolus angularis</name>
    <name type="common">Azuki bean</name>
    <name type="synonym">Vigna angularis</name>
    <dbReference type="NCBI Taxonomy" id="3914"/>
    <lineage>
        <taxon>Eukaryota</taxon>
        <taxon>Viridiplantae</taxon>
        <taxon>Streptophyta</taxon>
        <taxon>Embryophyta</taxon>
        <taxon>Tracheophyta</taxon>
        <taxon>Spermatophyta</taxon>
        <taxon>Magnoliopsida</taxon>
        <taxon>eudicotyledons</taxon>
        <taxon>Gunneridae</taxon>
        <taxon>Pentapetalae</taxon>
        <taxon>rosids</taxon>
        <taxon>fabids</taxon>
        <taxon>Fabales</taxon>
        <taxon>Fabaceae</taxon>
        <taxon>Papilionoideae</taxon>
        <taxon>50 kb inversion clade</taxon>
        <taxon>NPAAA clade</taxon>
        <taxon>indigoferoid/millettioid clade</taxon>
        <taxon>Phaseoleae</taxon>
        <taxon>Vigna</taxon>
    </lineage>
</organism>